<evidence type="ECO:0000256" key="1">
    <source>
        <dbReference type="SAM" id="Phobius"/>
    </source>
</evidence>
<dbReference type="OrthoDB" id="5348404at2759"/>
<sequence>MLVKTTNNQQPDVKIIQPFLSSGILRTTMNPSFVLFAKQMGIAAVVHLYVFPAKPYMRGERCVRNVAVMDDYAAIGTPPDPEEVRESERFSKMNLARYDEREKRLTIRQSVRDVVLGSGEIVVDDVKYTVSHVVEPVERGIAKINKTFHQISENVKQHEKRRRDSKDDSFVIPLPSWSGEFTEALDHALEGSVSDSGLSATGKKHVYHPFKSSASGGKFRGKS</sequence>
<comment type="caution">
    <text evidence="2">The sequence shown here is derived from an EMBL/GenBank/DDBJ whole genome shotgun (WGS) entry which is preliminary data.</text>
</comment>
<reference evidence="2 3" key="1">
    <citation type="journal article" date="2020" name="IScience">
        <title>Genome Sequencing of the Endangered Kingdonia uniflora (Circaeasteraceae, Ranunculales) Reveals Potential Mechanisms of Evolutionary Specialization.</title>
        <authorList>
            <person name="Sun Y."/>
            <person name="Deng T."/>
            <person name="Zhang A."/>
            <person name="Moore M.J."/>
            <person name="Landis J.B."/>
            <person name="Lin N."/>
            <person name="Zhang H."/>
            <person name="Zhang X."/>
            <person name="Huang J."/>
            <person name="Zhang X."/>
            <person name="Sun H."/>
            <person name="Wang H."/>
        </authorList>
    </citation>
    <scope>NUCLEOTIDE SEQUENCE [LARGE SCALE GENOMIC DNA]</scope>
    <source>
        <strain evidence="2">TB1705</strain>
        <tissue evidence="2">Leaf</tissue>
    </source>
</reference>
<dbReference type="AlphaFoldDB" id="A0A7J7MJ62"/>
<name>A0A7J7MJ62_9MAGN</name>
<dbReference type="Proteomes" id="UP000541444">
    <property type="component" value="Unassembled WGS sequence"/>
</dbReference>
<keyword evidence="1" id="KW-1133">Transmembrane helix</keyword>
<organism evidence="2 3">
    <name type="scientific">Kingdonia uniflora</name>
    <dbReference type="NCBI Taxonomy" id="39325"/>
    <lineage>
        <taxon>Eukaryota</taxon>
        <taxon>Viridiplantae</taxon>
        <taxon>Streptophyta</taxon>
        <taxon>Embryophyta</taxon>
        <taxon>Tracheophyta</taxon>
        <taxon>Spermatophyta</taxon>
        <taxon>Magnoliopsida</taxon>
        <taxon>Ranunculales</taxon>
        <taxon>Circaeasteraceae</taxon>
        <taxon>Kingdonia</taxon>
    </lineage>
</organism>
<dbReference type="EMBL" id="JACGCM010001448">
    <property type="protein sequence ID" value="KAF6154926.1"/>
    <property type="molecule type" value="Genomic_DNA"/>
</dbReference>
<feature type="transmembrane region" description="Helical" evidence="1">
    <location>
        <begin position="33"/>
        <end position="51"/>
    </location>
</feature>
<keyword evidence="3" id="KW-1185">Reference proteome</keyword>
<evidence type="ECO:0000313" key="3">
    <source>
        <dbReference type="Proteomes" id="UP000541444"/>
    </source>
</evidence>
<protein>
    <submittedName>
        <fullName evidence="2">Uncharacterized protein</fullName>
    </submittedName>
</protein>
<proteinExistence type="predicted"/>
<keyword evidence="1" id="KW-0812">Transmembrane</keyword>
<keyword evidence="1" id="KW-0472">Membrane</keyword>
<evidence type="ECO:0000313" key="2">
    <source>
        <dbReference type="EMBL" id="KAF6154926.1"/>
    </source>
</evidence>
<gene>
    <name evidence="2" type="ORF">GIB67_018363</name>
</gene>
<accession>A0A7J7MJ62</accession>